<dbReference type="GO" id="GO:0000976">
    <property type="term" value="F:transcription cis-regulatory region binding"/>
    <property type="evidence" value="ECO:0007669"/>
    <property type="project" value="TreeGrafter"/>
</dbReference>
<organism evidence="7 8">
    <name type="scientific">Phaseolus coccineus</name>
    <name type="common">Scarlet runner bean</name>
    <name type="synonym">Phaseolus multiflorus</name>
    <dbReference type="NCBI Taxonomy" id="3886"/>
    <lineage>
        <taxon>Eukaryota</taxon>
        <taxon>Viridiplantae</taxon>
        <taxon>Streptophyta</taxon>
        <taxon>Embryophyta</taxon>
        <taxon>Tracheophyta</taxon>
        <taxon>Spermatophyta</taxon>
        <taxon>Magnoliopsida</taxon>
        <taxon>eudicotyledons</taxon>
        <taxon>Gunneridae</taxon>
        <taxon>Pentapetalae</taxon>
        <taxon>rosids</taxon>
        <taxon>fabids</taxon>
        <taxon>Fabales</taxon>
        <taxon>Fabaceae</taxon>
        <taxon>Papilionoideae</taxon>
        <taxon>50 kb inversion clade</taxon>
        <taxon>NPAAA clade</taxon>
        <taxon>indigoferoid/millettioid clade</taxon>
        <taxon>Phaseoleae</taxon>
        <taxon>Phaseolus</taxon>
    </lineage>
</organism>
<reference evidence="7 8" key="1">
    <citation type="submission" date="2024-01" db="EMBL/GenBank/DDBJ databases">
        <title>The genomes of 5 underutilized Papilionoideae crops provide insights into root nodulation and disease resistanc.</title>
        <authorList>
            <person name="Jiang F."/>
        </authorList>
    </citation>
    <scope>NUCLEOTIDE SEQUENCE [LARGE SCALE GENOMIC DNA]</scope>
    <source>
        <strain evidence="7">JINMINGXINNONG_FW02</strain>
        <tissue evidence="7">Leaves</tissue>
    </source>
</reference>
<dbReference type="GO" id="GO:0005634">
    <property type="term" value="C:nucleus"/>
    <property type="evidence" value="ECO:0007669"/>
    <property type="project" value="TreeGrafter"/>
</dbReference>
<evidence type="ECO:0000256" key="3">
    <source>
        <dbReference type="ARBA" id="ARBA00022723"/>
    </source>
</evidence>
<evidence type="ECO:0000256" key="4">
    <source>
        <dbReference type="ARBA" id="ARBA00022771"/>
    </source>
</evidence>
<accession>A0AAN9RFT3</accession>
<dbReference type="EMBL" id="JAYMYR010000003">
    <property type="protein sequence ID" value="KAK7374525.1"/>
    <property type="molecule type" value="Genomic_DNA"/>
</dbReference>
<protein>
    <recommendedName>
        <fullName evidence="6">ZF-HD dimerization-type domain-containing protein</fullName>
    </recommendedName>
</protein>
<dbReference type="GO" id="GO:0008270">
    <property type="term" value="F:zinc ion binding"/>
    <property type="evidence" value="ECO:0007669"/>
    <property type="project" value="UniProtKB-KW"/>
</dbReference>
<dbReference type="PANTHER" id="PTHR31948">
    <property type="entry name" value="ZINC-FINGER HOMEODOMAIN PROTEIN 2"/>
    <property type="match status" value="1"/>
</dbReference>
<dbReference type="PROSITE" id="PS51523">
    <property type="entry name" value="ZF_HD_DIMER"/>
    <property type="match status" value="1"/>
</dbReference>
<evidence type="ECO:0000256" key="2">
    <source>
        <dbReference type="ARBA" id="ARBA00022490"/>
    </source>
</evidence>
<keyword evidence="3" id="KW-0479">Metal-binding</keyword>
<dbReference type="GO" id="GO:0003700">
    <property type="term" value="F:DNA-binding transcription factor activity"/>
    <property type="evidence" value="ECO:0007669"/>
    <property type="project" value="TreeGrafter"/>
</dbReference>
<keyword evidence="4" id="KW-0863">Zinc-finger</keyword>
<keyword evidence="2" id="KW-0963">Cytoplasm</keyword>
<evidence type="ECO:0000259" key="6">
    <source>
        <dbReference type="PROSITE" id="PS51523"/>
    </source>
</evidence>
<evidence type="ECO:0000313" key="7">
    <source>
        <dbReference type="EMBL" id="KAK7374525.1"/>
    </source>
</evidence>
<name>A0AAN9RFT3_PHACN</name>
<evidence type="ECO:0000256" key="1">
    <source>
        <dbReference type="ARBA" id="ARBA00004496"/>
    </source>
</evidence>
<dbReference type="GO" id="GO:0005737">
    <property type="term" value="C:cytoplasm"/>
    <property type="evidence" value="ECO:0007669"/>
    <property type="project" value="UniProtKB-SubCell"/>
</dbReference>
<dbReference type="Proteomes" id="UP001374584">
    <property type="component" value="Unassembled WGS sequence"/>
</dbReference>
<dbReference type="Pfam" id="PF04770">
    <property type="entry name" value="ZF-HD_dimer"/>
    <property type="match status" value="1"/>
</dbReference>
<evidence type="ECO:0000256" key="5">
    <source>
        <dbReference type="ARBA" id="ARBA00022833"/>
    </source>
</evidence>
<keyword evidence="8" id="KW-1185">Reference proteome</keyword>
<comment type="caution">
    <text evidence="7">The sequence shown here is derived from an EMBL/GenBank/DDBJ whole genome shotgun (WGS) entry which is preliminary data.</text>
</comment>
<sequence length="91" mass="10138">MRRVVLRRQPPRPCPSNNVVTIVRNVQHGECQRNHAVHVGGLAQDGCMEFFPRGGEGTAEALVCAACGCHKNYHRREIHIHVICRCPSQNG</sequence>
<dbReference type="GO" id="GO:0050793">
    <property type="term" value="P:regulation of developmental process"/>
    <property type="evidence" value="ECO:0007669"/>
    <property type="project" value="TreeGrafter"/>
</dbReference>
<gene>
    <name evidence="7" type="ORF">VNO80_07955</name>
</gene>
<dbReference type="InterPro" id="IPR006456">
    <property type="entry name" value="ZF_HD_homeobox_Cys/His_dimer"/>
</dbReference>
<comment type="subcellular location">
    <subcellularLocation>
        <location evidence="1">Cytoplasm</location>
    </subcellularLocation>
</comment>
<dbReference type="AlphaFoldDB" id="A0AAN9RFT3"/>
<evidence type="ECO:0000313" key="8">
    <source>
        <dbReference type="Proteomes" id="UP001374584"/>
    </source>
</evidence>
<feature type="domain" description="ZF-HD dimerization-type" evidence="6">
    <location>
        <begin position="28"/>
        <end position="77"/>
    </location>
</feature>
<proteinExistence type="predicted"/>
<dbReference type="PANTHER" id="PTHR31948:SF162">
    <property type="entry name" value="MINI ZINC FINGER PROTEIN 2"/>
    <property type="match status" value="1"/>
</dbReference>
<keyword evidence="5" id="KW-0862">Zinc</keyword>
<dbReference type="NCBIfam" id="TIGR01566">
    <property type="entry name" value="ZF_HD_prot_N"/>
    <property type="match status" value="1"/>
</dbReference>